<accession>A0A4Q4N9N6</accession>
<keyword evidence="1" id="KW-0812">Transmembrane</keyword>
<dbReference type="AlphaFoldDB" id="A0A4Q4N9N6"/>
<protein>
    <submittedName>
        <fullName evidence="2">Uncharacterized protein</fullName>
    </submittedName>
</protein>
<comment type="caution">
    <text evidence="2">The sequence shown here is derived from an EMBL/GenBank/DDBJ whole genome shotgun (WGS) entry which is preliminary data.</text>
</comment>
<reference evidence="3" key="1">
    <citation type="journal article" date="2019" name="bioRxiv">
        <title>Genomics, evolutionary history and diagnostics of the Alternaria alternata species group including apple and Asian pear pathotypes.</title>
        <authorList>
            <person name="Armitage A.D."/>
            <person name="Cockerton H.M."/>
            <person name="Sreenivasaprasad S."/>
            <person name="Woodhall J.W."/>
            <person name="Lane C.R."/>
            <person name="Harrison R.J."/>
            <person name="Clarkson J.P."/>
        </authorList>
    </citation>
    <scope>NUCLEOTIDE SEQUENCE [LARGE SCALE GENOMIC DNA]</scope>
    <source>
        <strain evidence="3">FERA 1177</strain>
    </source>
</reference>
<keyword evidence="1" id="KW-1133">Transmembrane helix</keyword>
<evidence type="ECO:0000313" key="3">
    <source>
        <dbReference type="Proteomes" id="UP000291422"/>
    </source>
</evidence>
<name>A0A4Q4N9N6_ALTAL</name>
<evidence type="ECO:0000256" key="1">
    <source>
        <dbReference type="SAM" id="Phobius"/>
    </source>
</evidence>
<feature type="transmembrane region" description="Helical" evidence="1">
    <location>
        <begin position="52"/>
        <end position="71"/>
    </location>
</feature>
<proteinExistence type="predicted"/>
<keyword evidence="1" id="KW-0472">Membrane</keyword>
<dbReference type="Proteomes" id="UP000291422">
    <property type="component" value="Unassembled WGS sequence"/>
</dbReference>
<organism evidence="2 3">
    <name type="scientific">Alternaria alternata</name>
    <name type="common">Alternaria rot fungus</name>
    <name type="synonym">Torula alternata</name>
    <dbReference type="NCBI Taxonomy" id="5599"/>
    <lineage>
        <taxon>Eukaryota</taxon>
        <taxon>Fungi</taxon>
        <taxon>Dikarya</taxon>
        <taxon>Ascomycota</taxon>
        <taxon>Pezizomycotina</taxon>
        <taxon>Dothideomycetes</taxon>
        <taxon>Pleosporomycetidae</taxon>
        <taxon>Pleosporales</taxon>
        <taxon>Pleosporineae</taxon>
        <taxon>Pleosporaceae</taxon>
        <taxon>Alternaria</taxon>
        <taxon>Alternaria sect. Alternaria</taxon>
        <taxon>Alternaria alternata complex</taxon>
    </lineage>
</organism>
<dbReference type="EMBL" id="PDXD01000025">
    <property type="protein sequence ID" value="RYN72638.1"/>
    <property type="molecule type" value="Genomic_DNA"/>
</dbReference>
<gene>
    <name evidence="2" type="ORF">AA0117_g8521</name>
</gene>
<evidence type="ECO:0000313" key="2">
    <source>
        <dbReference type="EMBL" id="RYN72638.1"/>
    </source>
</evidence>
<feature type="transmembrane region" description="Helical" evidence="1">
    <location>
        <begin position="91"/>
        <end position="114"/>
    </location>
</feature>
<sequence length="124" mass="13661">MFTLVDGRAFRIATPAYFFQRESGLYQAESTGFVSAALVLLRLVAEIGSSLIIWRLVFLLLGKTGITLVELCRVVDMRLPILSGFGSTQHLYWSLFAVIIVVLVWPSSIAAPLANSSLQWIPSS</sequence>
<dbReference type="VEuPathDB" id="FungiDB:CC77DRAFT_1062548"/>